<dbReference type="EMBL" id="CP001349">
    <property type="protein sequence ID" value="ACL57862.1"/>
    <property type="molecule type" value="Genomic_DNA"/>
</dbReference>
<dbReference type="InterPro" id="IPR041496">
    <property type="entry name" value="YitH/HolE_GNAT"/>
</dbReference>
<evidence type="ECO:0000259" key="1">
    <source>
        <dbReference type="PROSITE" id="PS51186"/>
    </source>
</evidence>
<sequence>MQTGGIELRGFAPEHLDGAVALSRAAGWPHRREDWTLVLSLSVGTVLLDRSRVVGTAMTTPLGREAATINMVIVDEAMRGHGLGRRLMDAALAAADGRACRLIATEAGLPLYERLGFRATGRIVQHQGPAVPGAAARAEGVAWSEAPPVADLAALDREACGMDRAALIGRLAAEGRIAVLRRDGAIRGFAALRAFGRGEVIGPVVAGNPEEARALLAFVMAARRGAFLRVDTPEEAGLAPWLAAQGLVAVGGGIAMQRGGAHPQPAGNARTFALASQALG</sequence>
<evidence type="ECO:0000313" key="2">
    <source>
        <dbReference type="EMBL" id="ACL57862.1"/>
    </source>
</evidence>
<dbReference type="Pfam" id="PF18014">
    <property type="entry name" value="Acetyltransf_18"/>
    <property type="match status" value="1"/>
</dbReference>
<gene>
    <name evidence="2" type="ordered locus">Mnod_2911</name>
</gene>
<dbReference type="PANTHER" id="PTHR47237:SF2">
    <property type="entry name" value="BLL4206 PROTEIN"/>
    <property type="match status" value="1"/>
</dbReference>
<dbReference type="PROSITE" id="PS51186">
    <property type="entry name" value="GNAT"/>
    <property type="match status" value="1"/>
</dbReference>
<dbReference type="OrthoDB" id="8453373at2"/>
<dbReference type="Gene3D" id="3.40.630.90">
    <property type="match status" value="1"/>
</dbReference>
<dbReference type="AlphaFoldDB" id="B8IGY7"/>
<accession>B8IGY7</accession>
<dbReference type="GO" id="GO:0016747">
    <property type="term" value="F:acyltransferase activity, transferring groups other than amino-acyl groups"/>
    <property type="evidence" value="ECO:0007669"/>
    <property type="project" value="InterPro"/>
</dbReference>
<dbReference type="InterPro" id="IPR000182">
    <property type="entry name" value="GNAT_dom"/>
</dbReference>
<evidence type="ECO:0000313" key="3">
    <source>
        <dbReference type="Proteomes" id="UP000008207"/>
    </source>
</evidence>
<keyword evidence="3" id="KW-1185">Reference proteome</keyword>
<dbReference type="Gene3D" id="3.40.630.30">
    <property type="match status" value="1"/>
</dbReference>
<dbReference type="RefSeq" id="WP_015929537.1">
    <property type="nucleotide sequence ID" value="NC_011894.1"/>
</dbReference>
<name>B8IGY7_METNO</name>
<protein>
    <submittedName>
        <fullName evidence="2">GCN5-related N-acetyltransferase</fullName>
    </submittedName>
</protein>
<reference evidence="2 3" key="1">
    <citation type="submission" date="2009-01" db="EMBL/GenBank/DDBJ databases">
        <title>Complete sequence of chromosome of Methylobacterium nodulans ORS 2060.</title>
        <authorList>
            <consortium name="US DOE Joint Genome Institute"/>
            <person name="Lucas S."/>
            <person name="Copeland A."/>
            <person name="Lapidus A."/>
            <person name="Glavina del Rio T."/>
            <person name="Dalin E."/>
            <person name="Tice H."/>
            <person name="Bruce D."/>
            <person name="Goodwin L."/>
            <person name="Pitluck S."/>
            <person name="Sims D."/>
            <person name="Brettin T."/>
            <person name="Detter J.C."/>
            <person name="Han C."/>
            <person name="Larimer F."/>
            <person name="Land M."/>
            <person name="Hauser L."/>
            <person name="Kyrpides N."/>
            <person name="Ivanova N."/>
            <person name="Marx C.J."/>
            <person name="Richardson P."/>
        </authorList>
    </citation>
    <scope>NUCLEOTIDE SEQUENCE [LARGE SCALE GENOMIC DNA]</scope>
    <source>
        <strain evidence="3">LMG 21967 / CNCM I-2342 / ORS 2060</strain>
    </source>
</reference>
<organism evidence="2 3">
    <name type="scientific">Methylobacterium nodulans (strain LMG 21967 / CNCM I-2342 / ORS 2060)</name>
    <dbReference type="NCBI Taxonomy" id="460265"/>
    <lineage>
        <taxon>Bacteria</taxon>
        <taxon>Pseudomonadati</taxon>
        <taxon>Pseudomonadota</taxon>
        <taxon>Alphaproteobacteria</taxon>
        <taxon>Hyphomicrobiales</taxon>
        <taxon>Methylobacteriaceae</taxon>
        <taxon>Methylobacterium</taxon>
    </lineage>
</organism>
<dbReference type="HOGENOM" id="CLU_063450_1_0_5"/>
<dbReference type="Proteomes" id="UP000008207">
    <property type="component" value="Chromosome"/>
</dbReference>
<feature type="domain" description="N-acetyltransferase" evidence="1">
    <location>
        <begin position="6"/>
        <end position="138"/>
    </location>
</feature>
<dbReference type="InterPro" id="IPR052729">
    <property type="entry name" value="Acyl/Acetyltrans_Enzymes"/>
</dbReference>
<dbReference type="InterPro" id="IPR016181">
    <property type="entry name" value="Acyl_CoA_acyltransferase"/>
</dbReference>
<dbReference type="PANTHER" id="PTHR47237">
    <property type="entry name" value="SLL0310 PROTEIN"/>
    <property type="match status" value="1"/>
</dbReference>
<dbReference type="eggNOG" id="COG0456">
    <property type="taxonomic scope" value="Bacteria"/>
</dbReference>
<dbReference type="STRING" id="460265.Mnod_2911"/>
<keyword evidence="2" id="KW-0808">Transferase</keyword>
<dbReference type="Pfam" id="PF13508">
    <property type="entry name" value="Acetyltransf_7"/>
    <property type="match status" value="1"/>
</dbReference>
<dbReference type="KEGG" id="mno:Mnod_2911"/>
<dbReference type="SUPFAM" id="SSF55729">
    <property type="entry name" value="Acyl-CoA N-acyltransferases (Nat)"/>
    <property type="match status" value="1"/>
</dbReference>
<proteinExistence type="predicted"/>